<sequence length="32" mass="3793">MKPYNAPNMNLQDRARLRERFFGATRSVLARL</sequence>
<reference evidence="1" key="1">
    <citation type="submission" date="2020-02" db="EMBL/GenBank/DDBJ databases">
        <title>Delineation of the pyrene-degrading pathway in Roseobacter clade bacteria by genomic analysis.</title>
        <authorList>
            <person name="Zhou H."/>
            <person name="Wang H."/>
        </authorList>
    </citation>
    <scope>NUCLEOTIDE SEQUENCE</scope>
    <source>
        <strain evidence="1">PrR005</strain>
    </source>
</reference>
<dbReference type="EMBL" id="JAAGOX010000022">
    <property type="protein sequence ID" value="NDW45799.1"/>
    <property type="molecule type" value="Genomic_DNA"/>
</dbReference>
<comment type="caution">
    <text evidence="1">The sequence shown here is derived from an EMBL/GenBank/DDBJ whole genome shotgun (WGS) entry which is preliminary data.</text>
</comment>
<accession>A0A6B2NTI4</accession>
<evidence type="ECO:0000313" key="1">
    <source>
        <dbReference type="EMBL" id="NDW45799.1"/>
    </source>
</evidence>
<keyword evidence="1" id="KW-0413">Isomerase</keyword>
<organism evidence="1">
    <name type="scientific">Ruegeria sp. PrR005</name>
    <dbReference type="NCBI Taxonomy" id="2706882"/>
    <lineage>
        <taxon>Bacteria</taxon>
        <taxon>Pseudomonadati</taxon>
        <taxon>Pseudomonadota</taxon>
        <taxon>Alphaproteobacteria</taxon>
        <taxon>Rhodobacterales</taxon>
        <taxon>Roseobacteraceae</taxon>
        <taxon>Ruegeria</taxon>
    </lineage>
</organism>
<protein>
    <submittedName>
        <fullName evidence="1">Isopropylmalate isomerase</fullName>
    </submittedName>
</protein>
<dbReference type="GO" id="GO:0016853">
    <property type="term" value="F:isomerase activity"/>
    <property type="evidence" value="ECO:0007669"/>
    <property type="project" value="UniProtKB-KW"/>
</dbReference>
<name>A0A6B2NTI4_9RHOB</name>
<gene>
    <name evidence="1" type="ORF">G0P99_12605</name>
</gene>
<dbReference type="RefSeq" id="WP_164130297.1">
    <property type="nucleotide sequence ID" value="NZ_JAAGOX010000022.1"/>
</dbReference>
<dbReference type="AlphaFoldDB" id="A0A6B2NTI4"/>
<proteinExistence type="predicted"/>